<organism evidence="1 2">
    <name type="scientific">Colwellia asteriadis</name>
    <dbReference type="NCBI Taxonomy" id="517723"/>
    <lineage>
        <taxon>Bacteria</taxon>
        <taxon>Pseudomonadati</taxon>
        <taxon>Pseudomonadota</taxon>
        <taxon>Gammaproteobacteria</taxon>
        <taxon>Alteromonadales</taxon>
        <taxon>Colwelliaceae</taxon>
        <taxon>Colwellia</taxon>
    </lineage>
</organism>
<evidence type="ECO:0000313" key="2">
    <source>
        <dbReference type="Proteomes" id="UP001500021"/>
    </source>
</evidence>
<dbReference type="NCBIfam" id="TIGR00278">
    <property type="entry name" value="membrane protein insertion efficiency factor YidD"/>
    <property type="match status" value="1"/>
</dbReference>
<keyword evidence="2" id="KW-1185">Reference proteome</keyword>
<gene>
    <name evidence="1" type="ORF">GCM10009111_33310</name>
</gene>
<accession>A0ABN1LBJ6</accession>
<dbReference type="SMART" id="SM01234">
    <property type="entry name" value="Haemolytic"/>
    <property type="match status" value="1"/>
</dbReference>
<dbReference type="Pfam" id="PF01809">
    <property type="entry name" value="YidD"/>
    <property type="match status" value="1"/>
</dbReference>
<dbReference type="PANTHER" id="PTHR33383">
    <property type="entry name" value="MEMBRANE PROTEIN INSERTION EFFICIENCY FACTOR-RELATED"/>
    <property type="match status" value="1"/>
</dbReference>
<comment type="caution">
    <text evidence="1">The sequence shown here is derived from an EMBL/GenBank/DDBJ whole genome shotgun (WGS) entry which is preliminary data.</text>
</comment>
<dbReference type="PANTHER" id="PTHR33383:SF1">
    <property type="entry name" value="MEMBRANE PROTEIN INSERTION EFFICIENCY FACTOR-RELATED"/>
    <property type="match status" value="1"/>
</dbReference>
<name>A0ABN1LBJ6_9GAMM</name>
<reference evidence="1 2" key="1">
    <citation type="journal article" date="2019" name="Int. J. Syst. Evol. Microbiol.">
        <title>The Global Catalogue of Microorganisms (GCM) 10K type strain sequencing project: providing services to taxonomists for standard genome sequencing and annotation.</title>
        <authorList>
            <consortium name="The Broad Institute Genomics Platform"/>
            <consortium name="The Broad Institute Genome Sequencing Center for Infectious Disease"/>
            <person name="Wu L."/>
            <person name="Ma J."/>
        </authorList>
    </citation>
    <scope>NUCLEOTIDE SEQUENCE [LARGE SCALE GENOMIC DNA]</scope>
    <source>
        <strain evidence="1 2">JCM 15608</strain>
    </source>
</reference>
<sequence length="76" mass="8692">MIKTALLKSIRYYQKTGGSERHFALSCNFSPTCSEYTYQAVERFGFFKGVRLGIGRICRCNDKDCIEVISDEIPTQ</sequence>
<proteinExistence type="predicted"/>
<dbReference type="RefSeq" id="WP_343818944.1">
    <property type="nucleotide sequence ID" value="NZ_BAAAFA010000014.1"/>
</dbReference>
<evidence type="ECO:0000313" key="1">
    <source>
        <dbReference type="EMBL" id="GAA0823514.1"/>
    </source>
</evidence>
<dbReference type="Proteomes" id="UP001500021">
    <property type="component" value="Unassembled WGS sequence"/>
</dbReference>
<dbReference type="EMBL" id="BAAAFA010000014">
    <property type="protein sequence ID" value="GAA0823514.1"/>
    <property type="molecule type" value="Genomic_DNA"/>
</dbReference>
<protein>
    <recommendedName>
        <fullName evidence="3">Membrane protein insertion efficiency factor YidD</fullName>
    </recommendedName>
</protein>
<evidence type="ECO:0008006" key="3">
    <source>
        <dbReference type="Google" id="ProtNLM"/>
    </source>
</evidence>
<dbReference type="InterPro" id="IPR002696">
    <property type="entry name" value="Membr_insert_effic_factor_YidD"/>
</dbReference>